<dbReference type="STRING" id="1194695.A0A5D3CVS5"/>
<evidence type="ECO:0000313" key="1">
    <source>
        <dbReference type="EMBL" id="KAA0035277.1"/>
    </source>
</evidence>
<gene>
    <name evidence="2" type="ORF">E5676_scaffold84G00990</name>
    <name evidence="1" type="ORF">E6C27_scaffold228G00690</name>
</gene>
<sequence length="216" mass="24208">MYAVTVETSCTKGADTSNHVSLRFGDTNSNDIVVRRLNSKHVRRVDPLEPQVLDDISRKPFQVCMVDQFQVTGKCVTSPICYLYLKLSGADDWRPGFVQVRSLEGPHLSSNYFYFRRVLPRHVWHGFDTCPGEVTPFGIKRNRKGPFGVRVGTAGLADDFVGSEHDFLLESWVLAPSLLLAARGSIMLSGLSLGNKTDTSLCHWMPMELGREVLEF</sequence>
<name>A0A5D3CVS5_CUCMM</name>
<proteinExistence type="predicted"/>
<dbReference type="Pfam" id="PF06232">
    <property type="entry name" value="ATS3"/>
    <property type="match status" value="1"/>
</dbReference>
<dbReference type="InterPro" id="IPR036392">
    <property type="entry name" value="PLAT/LH2_dom_sf"/>
</dbReference>
<dbReference type="PANTHER" id="PTHR31718">
    <property type="entry name" value="PLAT DOMAIN-CONTAINING PROTEIN"/>
    <property type="match status" value="1"/>
</dbReference>
<evidence type="ECO:0000313" key="2">
    <source>
        <dbReference type="EMBL" id="TYK14359.1"/>
    </source>
</evidence>
<dbReference type="OrthoDB" id="1920702at2759"/>
<dbReference type="InterPro" id="IPR010417">
    <property type="entry name" value="Embryo-specific_ATS3"/>
</dbReference>
<dbReference type="SUPFAM" id="SSF49723">
    <property type="entry name" value="Lipase/lipooxygenase domain (PLAT/LH2 domain)"/>
    <property type="match status" value="1"/>
</dbReference>
<dbReference type="Proteomes" id="UP000321947">
    <property type="component" value="Unassembled WGS sequence"/>
</dbReference>
<dbReference type="EMBL" id="SSTE01020126">
    <property type="protein sequence ID" value="KAA0035277.1"/>
    <property type="molecule type" value="Genomic_DNA"/>
</dbReference>
<comment type="caution">
    <text evidence="2">The sequence shown here is derived from an EMBL/GenBank/DDBJ whole genome shotgun (WGS) entry which is preliminary data.</text>
</comment>
<dbReference type="AlphaFoldDB" id="A0A5D3CVS5"/>
<dbReference type="Proteomes" id="UP000321393">
    <property type="component" value="Unassembled WGS sequence"/>
</dbReference>
<organism evidence="2 4">
    <name type="scientific">Cucumis melo var. makuwa</name>
    <name type="common">Oriental melon</name>
    <dbReference type="NCBI Taxonomy" id="1194695"/>
    <lineage>
        <taxon>Eukaryota</taxon>
        <taxon>Viridiplantae</taxon>
        <taxon>Streptophyta</taxon>
        <taxon>Embryophyta</taxon>
        <taxon>Tracheophyta</taxon>
        <taxon>Spermatophyta</taxon>
        <taxon>Magnoliopsida</taxon>
        <taxon>eudicotyledons</taxon>
        <taxon>Gunneridae</taxon>
        <taxon>Pentapetalae</taxon>
        <taxon>rosids</taxon>
        <taxon>fabids</taxon>
        <taxon>Cucurbitales</taxon>
        <taxon>Cucurbitaceae</taxon>
        <taxon>Benincaseae</taxon>
        <taxon>Cucumis</taxon>
    </lineage>
</organism>
<dbReference type="PANTHER" id="PTHR31718:SF30">
    <property type="entry name" value="EMBRYO-SPECIFIC PROTEIN ATS3A-LIKE"/>
    <property type="match status" value="1"/>
</dbReference>
<accession>A0A5D3CVS5</accession>
<evidence type="ECO:0000313" key="3">
    <source>
        <dbReference type="Proteomes" id="UP000321393"/>
    </source>
</evidence>
<protein>
    <submittedName>
        <fullName evidence="2">Uncharacterized protein</fullName>
    </submittedName>
</protein>
<dbReference type="EMBL" id="SSTD01009331">
    <property type="protein sequence ID" value="TYK14359.1"/>
    <property type="molecule type" value="Genomic_DNA"/>
</dbReference>
<evidence type="ECO:0000313" key="4">
    <source>
        <dbReference type="Proteomes" id="UP000321947"/>
    </source>
</evidence>
<reference evidence="3 4" key="1">
    <citation type="submission" date="2019-08" db="EMBL/GenBank/DDBJ databases">
        <title>Draft genome sequences of two oriental melons (Cucumis melo L. var makuwa).</title>
        <authorList>
            <person name="Kwon S.-Y."/>
        </authorList>
    </citation>
    <scope>NUCLEOTIDE SEQUENCE [LARGE SCALE GENOMIC DNA]</scope>
    <source>
        <strain evidence="4">cv. Chang Bougi</strain>
        <strain evidence="3">cv. SW 3</strain>
        <tissue evidence="2">Leaf</tissue>
    </source>
</reference>